<name>A0ABT0H8V9_9FLAO</name>
<gene>
    <name evidence="1" type="ORF">MUY34_09195</name>
</gene>
<sequence length="52" mass="6006">MKQFFKTTLFIIAMSLLIVFSKRIQNEIIEGYNHCIAQLTSYSMSNQAYIGV</sequence>
<dbReference type="Proteomes" id="UP001203687">
    <property type="component" value="Unassembled WGS sequence"/>
</dbReference>
<protein>
    <submittedName>
        <fullName evidence="1">Uncharacterized protein</fullName>
    </submittedName>
</protein>
<evidence type="ECO:0000313" key="1">
    <source>
        <dbReference type="EMBL" id="MCK8480796.1"/>
    </source>
</evidence>
<organism evidence="1 2">
    <name type="scientific">Psychroserpens algicola</name>
    <dbReference type="NCBI Taxonomy" id="1719034"/>
    <lineage>
        <taxon>Bacteria</taxon>
        <taxon>Pseudomonadati</taxon>
        <taxon>Bacteroidota</taxon>
        <taxon>Flavobacteriia</taxon>
        <taxon>Flavobacteriales</taxon>
        <taxon>Flavobacteriaceae</taxon>
        <taxon>Psychroserpens</taxon>
    </lineage>
</organism>
<dbReference type="RefSeq" id="WP_204347015.1">
    <property type="nucleotide sequence ID" value="NZ_JACNMJ010000009.1"/>
</dbReference>
<evidence type="ECO:0000313" key="2">
    <source>
        <dbReference type="Proteomes" id="UP001203687"/>
    </source>
</evidence>
<comment type="caution">
    <text evidence="1">The sequence shown here is derived from an EMBL/GenBank/DDBJ whole genome shotgun (WGS) entry which is preliminary data.</text>
</comment>
<proteinExistence type="predicted"/>
<accession>A0ABT0H8V9</accession>
<dbReference type="EMBL" id="JALPQF010000008">
    <property type="protein sequence ID" value="MCK8480796.1"/>
    <property type="molecule type" value="Genomic_DNA"/>
</dbReference>
<reference evidence="1" key="1">
    <citation type="submission" date="2022-04" db="EMBL/GenBank/DDBJ databases">
        <authorList>
            <person name="Ren T."/>
        </authorList>
    </citation>
    <scope>NUCLEOTIDE SEQUENCE</scope>
    <source>
        <strain evidence="1">F63249</strain>
    </source>
</reference>
<keyword evidence="2" id="KW-1185">Reference proteome</keyword>